<keyword evidence="1" id="KW-0472">Membrane</keyword>
<protein>
    <recommendedName>
        <fullName evidence="4">Small-conductance mechanosensitive ion channel</fullName>
    </recommendedName>
</protein>
<evidence type="ECO:0000313" key="2">
    <source>
        <dbReference type="EMBL" id="OGK42826.1"/>
    </source>
</evidence>
<reference evidence="2 3" key="1">
    <citation type="journal article" date="2016" name="Nat. Commun.">
        <title>Thousands of microbial genomes shed light on interconnected biogeochemical processes in an aquifer system.</title>
        <authorList>
            <person name="Anantharaman K."/>
            <person name="Brown C.T."/>
            <person name="Hug L.A."/>
            <person name="Sharon I."/>
            <person name="Castelle C.J."/>
            <person name="Probst A.J."/>
            <person name="Thomas B.C."/>
            <person name="Singh A."/>
            <person name="Wilkins M.J."/>
            <person name="Karaoz U."/>
            <person name="Brodie E.L."/>
            <person name="Williams K.H."/>
            <person name="Hubbard S.S."/>
            <person name="Banfield J.F."/>
        </authorList>
    </citation>
    <scope>NUCLEOTIDE SEQUENCE [LARGE SCALE GENOMIC DNA]</scope>
</reference>
<feature type="transmembrane region" description="Helical" evidence="1">
    <location>
        <begin position="176"/>
        <end position="198"/>
    </location>
</feature>
<evidence type="ECO:0000313" key="3">
    <source>
        <dbReference type="Proteomes" id="UP000179270"/>
    </source>
</evidence>
<proteinExistence type="predicted"/>
<keyword evidence="1" id="KW-1133">Transmembrane helix</keyword>
<feature type="transmembrane region" description="Helical" evidence="1">
    <location>
        <begin position="70"/>
        <end position="89"/>
    </location>
</feature>
<dbReference type="InterPro" id="IPR008910">
    <property type="entry name" value="MSC_TM_helix"/>
</dbReference>
<dbReference type="Proteomes" id="UP000179270">
    <property type="component" value="Unassembled WGS sequence"/>
</dbReference>
<dbReference type="EMBL" id="MGAF01000004">
    <property type="protein sequence ID" value="OGK42826.1"/>
    <property type="molecule type" value="Genomic_DNA"/>
</dbReference>
<feature type="transmembrane region" description="Helical" evidence="1">
    <location>
        <begin position="12"/>
        <end position="36"/>
    </location>
</feature>
<keyword evidence="1" id="KW-0812">Transmembrane</keyword>
<comment type="caution">
    <text evidence="2">The sequence shown here is derived from an EMBL/GenBank/DDBJ whole genome shotgun (WGS) entry which is preliminary data.</text>
</comment>
<gene>
    <name evidence="2" type="ORF">A3A74_01305</name>
</gene>
<accession>A0A1F7IHH8</accession>
<dbReference type="Pfam" id="PF05552">
    <property type="entry name" value="MS_channel_1st_1"/>
    <property type="match status" value="2"/>
</dbReference>
<organism evidence="2 3">
    <name type="scientific">Candidatus Roizmanbacteria bacterium RIFCSPLOWO2_01_FULL_35_13</name>
    <dbReference type="NCBI Taxonomy" id="1802055"/>
    <lineage>
        <taxon>Bacteria</taxon>
        <taxon>Candidatus Roizmaniibacteriota</taxon>
    </lineage>
</organism>
<dbReference type="AlphaFoldDB" id="A0A1F7IHH8"/>
<feature type="transmembrane region" description="Helical" evidence="1">
    <location>
        <begin position="152"/>
        <end position="170"/>
    </location>
</feature>
<feature type="transmembrane region" description="Helical" evidence="1">
    <location>
        <begin position="109"/>
        <end position="132"/>
    </location>
</feature>
<dbReference type="Gene3D" id="1.10.287.1260">
    <property type="match status" value="1"/>
</dbReference>
<name>A0A1F7IHH8_9BACT</name>
<evidence type="ECO:0008006" key="4">
    <source>
        <dbReference type="Google" id="ProtNLM"/>
    </source>
</evidence>
<evidence type="ECO:0000256" key="1">
    <source>
        <dbReference type="SAM" id="Phobius"/>
    </source>
</evidence>
<sequence length="216" mass="24134">MLILINSIIWNFLQNIFVFLPNFFTGLGILIVGLLLSTLLKRTLLSILSFARIDGVLEKMKLMKRTEVKIWLEVLSEILKWTVVILFLIPTLEVWNLSRATLVINQFLFYLPNVLVAVVIGFVGLLASNLGYDLVKHSVKTIGTTSANTLSVFTKWVIVFFTVLVVLNQLGVAQDLVRILFTGIVVMLALAGGLAFGLGGKDIARDILEELRNKFK</sequence>
<dbReference type="STRING" id="1802055.A3A74_01305"/>